<organism evidence="1 2">
    <name type="scientific">Amniculicola lignicola CBS 123094</name>
    <dbReference type="NCBI Taxonomy" id="1392246"/>
    <lineage>
        <taxon>Eukaryota</taxon>
        <taxon>Fungi</taxon>
        <taxon>Dikarya</taxon>
        <taxon>Ascomycota</taxon>
        <taxon>Pezizomycotina</taxon>
        <taxon>Dothideomycetes</taxon>
        <taxon>Pleosporomycetidae</taxon>
        <taxon>Pleosporales</taxon>
        <taxon>Amniculicolaceae</taxon>
        <taxon>Amniculicola</taxon>
    </lineage>
</organism>
<accession>A0A6A5WRF5</accession>
<gene>
    <name evidence="1" type="ORF">P154DRAFT_552023</name>
</gene>
<keyword evidence="2" id="KW-1185">Reference proteome</keyword>
<dbReference type="AlphaFoldDB" id="A0A6A5WRF5"/>
<dbReference type="EMBL" id="ML977567">
    <property type="protein sequence ID" value="KAF2004443.1"/>
    <property type="molecule type" value="Genomic_DNA"/>
</dbReference>
<reference evidence="1" key="1">
    <citation type="journal article" date="2020" name="Stud. Mycol.">
        <title>101 Dothideomycetes genomes: a test case for predicting lifestyles and emergence of pathogens.</title>
        <authorList>
            <person name="Haridas S."/>
            <person name="Albert R."/>
            <person name="Binder M."/>
            <person name="Bloem J."/>
            <person name="Labutti K."/>
            <person name="Salamov A."/>
            <person name="Andreopoulos B."/>
            <person name="Baker S."/>
            <person name="Barry K."/>
            <person name="Bills G."/>
            <person name="Bluhm B."/>
            <person name="Cannon C."/>
            <person name="Castanera R."/>
            <person name="Culley D."/>
            <person name="Daum C."/>
            <person name="Ezra D."/>
            <person name="Gonzalez J."/>
            <person name="Henrissat B."/>
            <person name="Kuo A."/>
            <person name="Liang C."/>
            <person name="Lipzen A."/>
            <person name="Lutzoni F."/>
            <person name="Magnuson J."/>
            <person name="Mondo S."/>
            <person name="Nolan M."/>
            <person name="Ohm R."/>
            <person name="Pangilinan J."/>
            <person name="Park H.-J."/>
            <person name="Ramirez L."/>
            <person name="Alfaro M."/>
            <person name="Sun H."/>
            <person name="Tritt A."/>
            <person name="Yoshinaga Y."/>
            <person name="Zwiers L.-H."/>
            <person name="Turgeon B."/>
            <person name="Goodwin S."/>
            <person name="Spatafora J."/>
            <person name="Crous P."/>
            <person name="Grigoriev I."/>
        </authorList>
    </citation>
    <scope>NUCLEOTIDE SEQUENCE</scope>
    <source>
        <strain evidence="1">CBS 123094</strain>
    </source>
</reference>
<sequence length="218" mass="24495">MLSAARSPSPYLSRLSLPELASWYRLQELAPQRAPVPRHAGPRNHLIYPSIPARSLSSLLYYRPFAILRRRSHPHSLMPLLALGASSSLSVSTSDSRPLVHALDPRLSTANRAVSFLRQHCSSSFLVAVPCSAVRLPNPHVTHYLSCGQANHSTRYAYIAHDIIAVQLHSRFPCYRRFLNPWPRLFPASYCSTRDCLSSLRISGLLARNTPTPRRMVH</sequence>
<dbReference type="Proteomes" id="UP000799779">
    <property type="component" value="Unassembled WGS sequence"/>
</dbReference>
<name>A0A6A5WRF5_9PLEO</name>
<evidence type="ECO:0000313" key="2">
    <source>
        <dbReference type="Proteomes" id="UP000799779"/>
    </source>
</evidence>
<protein>
    <submittedName>
        <fullName evidence="1">Uncharacterized protein</fullName>
    </submittedName>
</protein>
<evidence type="ECO:0000313" key="1">
    <source>
        <dbReference type="EMBL" id="KAF2004443.1"/>
    </source>
</evidence>
<proteinExistence type="predicted"/>